<dbReference type="InterPro" id="IPR035965">
    <property type="entry name" value="PAS-like_dom_sf"/>
</dbReference>
<dbReference type="EMBL" id="JACHMI010000001">
    <property type="protein sequence ID" value="MBB6554202.1"/>
    <property type="molecule type" value="Genomic_DNA"/>
</dbReference>
<evidence type="ECO:0000313" key="1">
    <source>
        <dbReference type="EMBL" id="MBB6554202.1"/>
    </source>
</evidence>
<gene>
    <name evidence="1" type="ORF">HD593_008997</name>
</gene>
<protein>
    <submittedName>
        <fullName evidence="1">PAS domain-containing protein</fullName>
    </submittedName>
</protein>
<dbReference type="SUPFAM" id="SSF55785">
    <property type="entry name" value="PYP-like sensor domain (PAS domain)"/>
    <property type="match status" value="1"/>
</dbReference>
<dbReference type="Proteomes" id="UP000565579">
    <property type="component" value="Unassembled WGS sequence"/>
</dbReference>
<evidence type="ECO:0000313" key="2">
    <source>
        <dbReference type="Proteomes" id="UP000565579"/>
    </source>
</evidence>
<dbReference type="Gene3D" id="3.30.450.20">
    <property type="entry name" value="PAS domain"/>
    <property type="match status" value="1"/>
</dbReference>
<dbReference type="AlphaFoldDB" id="A0A7X0P2R3"/>
<reference evidence="1 2" key="1">
    <citation type="submission" date="2020-08" db="EMBL/GenBank/DDBJ databases">
        <title>Sequencing the genomes of 1000 actinobacteria strains.</title>
        <authorList>
            <person name="Klenk H.-P."/>
        </authorList>
    </citation>
    <scope>NUCLEOTIDE SEQUENCE [LARGE SCALE GENOMIC DNA]</scope>
    <source>
        <strain evidence="1 2">DSM 43768</strain>
    </source>
</reference>
<name>A0A7X0P2R3_9ACTN</name>
<dbReference type="RefSeq" id="WP_185108881.1">
    <property type="nucleotide sequence ID" value="NZ_JACHMI010000001.1"/>
</dbReference>
<accession>A0A7X0P2R3</accession>
<keyword evidence="2" id="KW-1185">Reference proteome</keyword>
<sequence length="76" mass="8185">MAEVDFQAVFDEDPVALAVLSPDLVFVAVNRVHEELFGRTREEMRRPGLLRGVPERVLAGGEASAAGVVRAGPGQR</sequence>
<proteinExistence type="predicted"/>
<comment type="caution">
    <text evidence="1">The sequence shown here is derived from an EMBL/GenBank/DDBJ whole genome shotgun (WGS) entry which is preliminary data.</text>
</comment>
<organism evidence="1 2">
    <name type="scientific">Nonomuraea rubra</name>
    <dbReference type="NCBI Taxonomy" id="46180"/>
    <lineage>
        <taxon>Bacteria</taxon>
        <taxon>Bacillati</taxon>
        <taxon>Actinomycetota</taxon>
        <taxon>Actinomycetes</taxon>
        <taxon>Streptosporangiales</taxon>
        <taxon>Streptosporangiaceae</taxon>
        <taxon>Nonomuraea</taxon>
    </lineage>
</organism>